<evidence type="ECO:0000256" key="7">
    <source>
        <dbReference type="ARBA" id="ARBA00022641"/>
    </source>
</evidence>
<dbReference type="EMBL" id="JANPWB010000008">
    <property type="protein sequence ID" value="KAJ1164575.1"/>
    <property type="molecule type" value="Genomic_DNA"/>
</dbReference>
<dbReference type="PANTHER" id="PTHR28647">
    <property type="entry name" value="UNIQUE CARTILAGE MATRIX-ASSOCIATED PROTEIN"/>
    <property type="match status" value="1"/>
</dbReference>
<keyword evidence="13" id="KW-1185">Reference proteome</keyword>
<keyword evidence="6" id="KW-0272">Extracellular matrix</keyword>
<proteinExistence type="inferred from homology"/>
<dbReference type="InterPro" id="IPR031386">
    <property type="entry name" value="UCMA"/>
</dbReference>
<dbReference type="GO" id="GO:0048706">
    <property type="term" value="P:embryonic skeletal system development"/>
    <property type="evidence" value="ECO:0007669"/>
    <property type="project" value="TreeGrafter"/>
</dbReference>
<name>A0AAV7SKG4_PLEWA</name>
<feature type="chain" id="PRO_5043686864" description="Unique cartilage matrix-associated protein" evidence="11">
    <location>
        <begin position="27"/>
        <end position="138"/>
    </location>
</feature>
<evidence type="ECO:0000256" key="6">
    <source>
        <dbReference type="ARBA" id="ARBA00022530"/>
    </source>
</evidence>
<feature type="signal peptide" evidence="11">
    <location>
        <begin position="1"/>
        <end position="26"/>
    </location>
</feature>
<dbReference type="GO" id="GO:0031012">
    <property type="term" value="C:extracellular matrix"/>
    <property type="evidence" value="ECO:0007669"/>
    <property type="project" value="TreeGrafter"/>
</dbReference>
<organism evidence="12 13">
    <name type="scientific">Pleurodeles waltl</name>
    <name type="common">Iberian ribbed newt</name>
    <dbReference type="NCBI Taxonomy" id="8319"/>
    <lineage>
        <taxon>Eukaryota</taxon>
        <taxon>Metazoa</taxon>
        <taxon>Chordata</taxon>
        <taxon>Craniata</taxon>
        <taxon>Vertebrata</taxon>
        <taxon>Euteleostomi</taxon>
        <taxon>Amphibia</taxon>
        <taxon>Batrachia</taxon>
        <taxon>Caudata</taxon>
        <taxon>Salamandroidea</taxon>
        <taxon>Salamandridae</taxon>
        <taxon>Pleurodelinae</taxon>
        <taxon>Pleurodeles</taxon>
    </lineage>
</organism>
<sequence>MNWTRLLFLSCLAAIALLALLREGEGAAVRSPRAAGPEEKESLKKRIFMKESDASSFFKKRGKRSPKSQDEINAENRQRLSADERRREYYEEQRNEFENYVEEEQDEQQERTREQVEQWRQWHYDGLYPSYNYQRHNI</sequence>
<dbReference type="PANTHER" id="PTHR28647:SF2">
    <property type="entry name" value="UNIQUE CARTILAGE MATRIX-ASSOCIATED PROTEIN"/>
    <property type="match status" value="1"/>
</dbReference>
<gene>
    <name evidence="12" type="ORF">NDU88_005011</name>
</gene>
<comment type="similarity">
    <text evidence="3">Belongs to the UCMA family.</text>
</comment>
<keyword evidence="5" id="KW-0964">Secreted</keyword>
<dbReference type="Pfam" id="PF17085">
    <property type="entry name" value="UCMA"/>
    <property type="match status" value="1"/>
</dbReference>
<dbReference type="AlphaFoldDB" id="A0AAV7SKG4"/>
<dbReference type="GO" id="GO:0045667">
    <property type="term" value="P:regulation of osteoblast differentiation"/>
    <property type="evidence" value="ECO:0007669"/>
    <property type="project" value="InterPro"/>
</dbReference>
<evidence type="ECO:0000256" key="8">
    <source>
        <dbReference type="ARBA" id="ARBA00022729"/>
    </source>
</evidence>
<evidence type="ECO:0000256" key="1">
    <source>
        <dbReference type="ARBA" id="ARBA00002111"/>
    </source>
</evidence>
<reference evidence="12" key="1">
    <citation type="journal article" date="2022" name="bioRxiv">
        <title>Sequencing and chromosome-scale assembly of the giantPleurodeles waltlgenome.</title>
        <authorList>
            <person name="Brown T."/>
            <person name="Elewa A."/>
            <person name="Iarovenko S."/>
            <person name="Subramanian E."/>
            <person name="Araus A.J."/>
            <person name="Petzold A."/>
            <person name="Susuki M."/>
            <person name="Suzuki K.-i.T."/>
            <person name="Hayashi T."/>
            <person name="Toyoda A."/>
            <person name="Oliveira C."/>
            <person name="Osipova E."/>
            <person name="Leigh N.D."/>
            <person name="Simon A."/>
            <person name="Yun M.H."/>
        </authorList>
    </citation>
    <scope>NUCLEOTIDE SEQUENCE</scope>
    <source>
        <strain evidence="12">20211129_DDA</strain>
        <tissue evidence="12">Liver</tissue>
    </source>
</reference>
<keyword evidence="9" id="KW-0175">Coiled coil</keyword>
<dbReference type="Proteomes" id="UP001066276">
    <property type="component" value="Chromosome 4_2"/>
</dbReference>
<evidence type="ECO:0000256" key="11">
    <source>
        <dbReference type="SAM" id="SignalP"/>
    </source>
</evidence>
<feature type="region of interest" description="Disordered" evidence="10">
    <location>
        <begin position="55"/>
        <end position="88"/>
    </location>
</feature>
<evidence type="ECO:0000256" key="3">
    <source>
        <dbReference type="ARBA" id="ARBA00011000"/>
    </source>
</evidence>
<evidence type="ECO:0000256" key="10">
    <source>
        <dbReference type="SAM" id="MobiDB-lite"/>
    </source>
</evidence>
<evidence type="ECO:0000256" key="4">
    <source>
        <dbReference type="ARBA" id="ARBA00013765"/>
    </source>
</evidence>
<protein>
    <recommendedName>
        <fullName evidence="4">Unique cartilage matrix-associated protein</fullName>
    </recommendedName>
</protein>
<keyword evidence="8 11" id="KW-0732">Signal</keyword>
<evidence type="ECO:0000256" key="9">
    <source>
        <dbReference type="ARBA" id="ARBA00023054"/>
    </source>
</evidence>
<comment type="caution">
    <text evidence="12">The sequence shown here is derived from an EMBL/GenBank/DDBJ whole genome shotgun (WGS) entry which is preliminary data.</text>
</comment>
<keyword evidence="7" id="KW-0765">Sulfation</keyword>
<evidence type="ECO:0000313" key="13">
    <source>
        <dbReference type="Proteomes" id="UP001066276"/>
    </source>
</evidence>
<feature type="compositionally biased region" description="Basic and acidic residues" evidence="10">
    <location>
        <begin position="67"/>
        <end position="88"/>
    </location>
</feature>
<evidence type="ECO:0000256" key="5">
    <source>
        <dbReference type="ARBA" id="ARBA00022525"/>
    </source>
</evidence>
<comment type="function">
    <text evidence="1">May be involved in the negative control of osteogenic differentiation of osteochondrogenic precursor cells in peripheral zones of fetal cartilage and at the cartilage-bone interface.</text>
</comment>
<comment type="subcellular location">
    <subcellularLocation>
        <location evidence="2">Secreted</location>
        <location evidence="2">Extracellular space</location>
        <location evidence="2">Extracellular matrix</location>
    </subcellularLocation>
</comment>
<evidence type="ECO:0000256" key="2">
    <source>
        <dbReference type="ARBA" id="ARBA00004498"/>
    </source>
</evidence>
<evidence type="ECO:0000313" key="12">
    <source>
        <dbReference type="EMBL" id="KAJ1164575.1"/>
    </source>
</evidence>
<accession>A0AAV7SKG4</accession>